<dbReference type="AlphaFoldDB" id="A0A9W4UE14"/>
<evidence type="ECO:0000313" key="3">
    <source>
        <dbReference type="EMBL" id="CAI6333644.1"/>
    </source>
</evidence>
<evidence type="ECO:0000256" key="1">
    <source>
        <dbReference type="ARBA" id="ARBA00035112"/>
    </source>
</evidence>
<feature type="compositionally biased region" description="Polar residues" evidence="2">
    <location>
        <begin position="29"/>
        <end position="46"/>
    </location>
</feature>
<protein>
    <submittedName>
        <fullName evidence="3">Uncharacterized protein</fullName>
    </submittedName>
</protein>
<reference evidence="3" key="1">
    <citation type="submission" date="2023-01" db="EMBL/GenBank/DDBJ databases">
        <authorList>
            <person name="Van Ghelder C."/>
            <person name="Rancurel C."/>
        </authorList>
    </citation>
    <scope>NUCLEOTIDE SEQUENCE</scope>
    <source>
        <strain evidence="3">CNCM I-4278</strain>
    </source>
</reference>
<proteinExistence type="inferred from homology"/>
<name>A0A9W4UE14_9PLEO</name>
<dbReference type="Proteomes" id="UP001152607">
    <property type="component" value="Unassembled WGS sequence"/>
</dbReference>
<dbReference type="Pfam" id="PF11807">
    <property type="entry name" value="UstYa"/>
    <property type="match status" value="1"/>
</dbReference>
<organism evidence="3 4">
    <name type="scientific">Periconia digitata</name>
    <dbReference type="NCBI Taxonomy" id="1303443"/>
    <lineage>
        <taxon>Eukaryota</taxon>
        <taxon>Fungi</taxon>
        <taxon>Dikarya</taxon>
        <taxon>Ascomycota</taxon>
        <taxon>Pezizomycotina</taxon>
        <taxon>Dothideomycetes</taxon>
        <taxon>Pleosporomycetidae</taxon>
        <taxon>Pleosporales</taxon>
        <taxon>Massarineae</taxon>
        <taxon>Periconiaceae</taxon>
        <taxon>Periconia</taxon>
    </lineage>
</organism>
<accession>A0A9W4UE14</accession>
<feature type="region of interest" description="Disordered" evidence="2">
    <location>
        <begin position="29"/>
        <end position="50"/>
    </location>
</feature>
<comment type="caution">
    <text evidence="3">The sequence shown here is derived from an EMBL/GenBank/DDBJ whole genome shotgun (WGS) entry which is preliminary data.</text>
</comment>
<comment type="similarity">
    <text evidence="1">Belongs to the ustYa family.</text>
</comment>
<dbReference type="EMBL" id="CAOQHR010000004">
    <property type="protein sequence ID" value="CAI6333644.1"/>
    <property type="molecule type" value="Genomic_DNA"/>
</dbReference>
<keyword evidence="4" id="KW-1185">Reference proteome</keyword>
<dbReference type="InterPro" id="IPR021765">
    <property type="entry name" value="UstYa-like"/>
</dbReference>
<gene>
    <name evidence="3" type="ORF">PDIGIT_LOCUS6692</name>
</gene>
<dbReference type="OrthoDB" id="3687641at2759"/>
<sequence>MDKAFLASPLSSNSPTCLNNVRQCPLAHTSSIPTSSEHQLPTTQENNKARHFTNPATGVLFTERKKEKNLTMPYNNDEHVLRLVTESLFKDEPAPSKPEQQKQGMSMKVQVLIHIALFTTLAFLFSPLDLVVNPDACSCQTPKPDTHLHRFDGTFDRSSPFKGPPSPEVIAEWDKIIPLNMMRIPESEFATLNASPHAVKIPEKNGGGRVVMFEAIHMLHCVKSLYQSTYPSYFSSNPAYYTPTPSSTEEEAQRAYIDHCADMLRQKLMCDADRTLITFKWVDGLERPQPDFDVLHKCRDFGGLVEEVGRRSIDVPLRGEVEGNE</sequence>
<evidence type="ECO:0000256" key="2">
    <source>
        <dbReference type="SAM" id="MobiDB-lite"/>
    </source>
</evidence>
<dbReference type="PANTHER" id="PTHR33365">
    <property type="entry name" value="YALI0B05434P"/>
    <property type="match status" value="1"/>
</dbReference>
<dbReference type="GO" id="GO:0043386">
    <property type="term" value="P:mycotoxin biosynthetic process"/>
    <property type="evidence" value="ECO:0007669"/>
    <property type="project" value="InterPro"/>
</dbReference>
<evidence type="ECO:0000313" key="4">
    <source>
        <dbReference type="Proteomes" id="UP001152607"/>
    </source>
</evidence>
<dbReference type="PANTHER" id="PTHR33365:SF12">
    <property type="entry name" value="TAT PATHWAY SIGNAL SEQUENCE"/>
    <property type="match status" value="1"/>
</dbReference>